<protein>
    <submittedName>
        <fullName evidence="10">DUF2142 domain-containing protein</fullName>
    </submittedName>
</protein>
<keyword evidence="11" id="KW-1185">Reference proteome</keyword>
<evidence type="ECO:0000313" key="10">
    <source>
        <dbReference type="EMBL" id="MDN4487790.1"/>
    </source>
</evidence>
<keyword evidence="7 9" id="KW-0472">Membrane</keyword>
<accession>A0AAW7M8G8</accession>
<evidence type="ECO:0000256" key="3">
    <source>
        <dbReference type="ARBA" id="ARBA00022676"/>
    </source>
</evidence>
<organism evidence="10 11">
    <name type="scientific">Demequina lignilytica</name>
    <dbReference type="NCBI Taxonomy" id="3051663"/>
    <lineage>
        <taxon>Bacteria</taxon>
        <taxon>Bacillati</taxon>
        <taxon>Actinomycetota</taxon>
        <taxon>Actinomycetes</taxon>
        <taxon>Micrococcales</taxon>
        <taxon>Demequinaceae</taxon>
        <taxon>Demequina</taxon>
    </lineage>
</organism>
<evidence type="ECO:0000256" key="1">
    <source>
        <dbReference type="ARBA" id="ARBA00004651"/>
    </source>
</evidence>
<evidence type="ECO:0000313" key="11">
    <source>
        <dbReference type="Proteomes" id="UP001172737"/>
    </source>
</evidence>
<evidence type="ECO:0000256" key="9">
    <source>
        <dbReference type="SAM" id="Phobius"/>
    </source>
</evidence>
<feature type="transmembrane region" description="Helical" evidence="9">
    <location>
        <begin position="228"/>
        <end position="258"/>
    </location>
</feature>
<feature type="transmembrane region" description="Helical" evidence="9">
    <location>
        <begin position="482"/>
        <end position="506"/>
    </location>
</feature>
<evidence type="ECO:0000256" key="2">
    <source>
        <dbReference type="ARBA" id="ARBA00022475"/>
    </source>
</evidence>
<feature type="region of interest" description="Disordered" evidence="8">
    <location>
        <begin position="82"/>
        <end position="114"/>
    </location>
</feature>
<feature type="transmembrane region" description="Helical" evidence="9">
    <location>
        <begin position="438"/>
        <end position="462"/>
    </location>
</feature>
<dbReference type="Proteomes" id="UP001172737">
    <property type="component" value="Unassembled WGS sequence"/>
</dbReference>
<dbReference type="Pfam" id="PF09913">
    <property type="entry name" value="DUF2142"/>
    <property type="match status" value="1"/>
</dbReference>
<dbReference type="GO" id="GO:0005886">
    <property type="term" value="C:plasma membrane"/>
    <property type="evidence" value="ECO:0007669"/>
    <property type="project" value="UniProtKB-SubCell"/>
</dbReference>
<evidence type="ECO:0000256" key="4">
    <source>
        <dbReference type="ARBA" id="ARBA00022679"/>
    </source>
</evidence>
<dbReference type="GO" id="GO:0016763">
    <property type="term" value="F:pentosyltransferase activity"/>
    <property type="evidence" value="ECO:0007669"/>
    <property type="project" value="TreeGrafter"/>
</dbReference>
<comment type="subcellular location">
    <subcellularLocation>
        <location evidence="1">Cell membrane</location>
        <topology evidence="1">Multi-pass membrane protein</topology>
    </subcellularLocation>
</comment>
<sequence>MSAVETRARERRTWRLGLASVTLLVLLVGAAWSLMAEPFTKVDEPRHFNSVVRLMEGGGWPAPREAPLLDAVRVAASEAGHPFAGDEASPALPGERSALDEHEGSTRGIADDPDWMTQHPPGYYGLTAGLISAVGGHGWSWDHALLAMRLLSDLWVALATIPVALAARRLSGSPRGALVGAAAVLAIPQYFHVGALVSNDALSVLLASLVLHQCVVAMDSERGSWRRAAVLGLTLGAGLFVKGLFLTLIPVVAIALAVPAVRRHGWRWRALIAPAIAMAVAFATGGWWYLRNLLVYGAIQPSNFGSGREDVAAEGYDLLEFVTTALLRLNSTFWGSLNPALALPGWYLAGALVVTLLVVVVGAIRSRHRLILLVLAAYPVALLAITLNHAWEIYWNYGLFRGIQGRYLFPAILILGVLVAISWSVVERRLRAPLPAIGGAVAVLGLGAVACAGWMVALHGFWPEAGSVGEGLAVMSAALGVPGVVANVLVVAAFAALALTAAAVAVQRGTDDDARTVPVAPALAPS</sequence>
<keyword evidence="6 9" id="KW-1133">Transmembrane helix</keyword>
<feature type="transmembrane region" description="Helical" evidence="9">
    <location>
        <begin position="370"/>
        <end position="387"/>
    </location>
</feature>
<feature type="transmembrane region" description="Helical" evidence="9">
    <location>
        <begin position="407"/>
        <end position="426"/>
    </location>
</feature>
<dbReference type="AlphaFoldDB" id="A0AAW7M8G8"/>
<dbReference type="EMBL" id="JAUHPX010000003">
    <property type="protein sequence ID" value="MDN4487790.1"/>
    <property type="molecule type" value="Genomic_DNA"/>
</dbReference>
<feature type="transmembrane region" description="Helical" evidence="9">
    <location>
        <begin position="270"/>
        <end position="290"/>
    </location>
</feature>
<gene>
    <name evidence="10" type="ORF">QQX10_06370</name>
</gene>
<evidence type="ECO:0000256" key="8">
    <source>
        <dbReference type="SAM" id="MobiDB-lite"/>
    </source>
</evidence>
<dbReference type="InterPro" id="IPR018674">
    <property type="entry name" value="DUF2142_membrane"/>
</dbReference>
<comment type="caution">
    <text evidence="10">The sequence shown here is derived from an EMBL/GenBank/DDBJ whole genome shotgun (WGS) entry which is preliminary data.</text>
</comment>
<dbReference type="InterPro" id="IPR050297">
    <property type="entry name" value="LipidA_mod_glycosyltrf_83"/>
</dbReference>
<reference evidence="10" key="1">
    <citation type="submission" date="2023-06" db="EMBL/GenBank/DDBJ databases">
        <title>Sysu t00039.</title>
        <authorList>
            <person name="Gao L."/>
            <person name="Fang B.-Z."/>
            <person name="Li W.-J."/>
        </authorList>
    </citation>
    <scope>NUCLEOTIDE SEQUENCE</scope>
    <source>
        <strain evidence="10">SYSU T00039</strain>
    </source>
</reference>
<feature type="transmembrane region" description="Helical" evidence="9">
    <location>
        <begin position="177"/>
        <end position="197"/>
    </location>
</feature>
<dbReference type="PANTHER" id="PTHR33908:SF11">
    <property type="entry name" value="MEMBRANE PROTEIN"/>
    <property type="match status" value="1"/>
</dbReference>
<keyword evidence="2" id="KW-1003">Cell membrane</keyword>
<feature type="transmembrane region" description="Helical" evidence="9">
    <location>
        <begin position="345"/>
        <end position="363"/>
    </location>
</feature>
<name>A0AAW7M8G8_9MICO</name>
<keyword evidence="4" id="KW-0808">Transferase</keyword>
<proteinExistence type="predicted"/>
<dbReference type="PANTHER" id="PTHR33908">
    <property type="entry name" value="MANNOSYLTRANSFERASE YKCB-RELATED"/>
    <property type="match status" value="1"/>
</dbReference>
<evidence type="ECO:0000256" key="5">
    <source>
        <dbReference type="ARBA" id="ARBA00022692"/>
    </source>
</evidence>
<dbReference type="RefSeq" id="WP_301119124.1">
    <property type="nucleotide sequence ID" value="NZ_JAUHPX010000003.1"/>
</dbReference>
<keyword evidence="5 9" id="KW-0812">Transmembrane</keyword>
<keyword evidence="3" id="KW-0328">Glycosyltransferase</keyword>
<dbReference type="GO" id="GO:0009103">
    <property type="term" value="P:lipopolysaccharide biosynthetic process"/>
    <property type="evidence" value="ECO:0007669"/>
    <property type="project" value="UniProtKB-ARBA"/>
</dbReference>
<evidence type="ECO:0000256" key="7">
    <source>
        <dbReference type="ARBA" id="ARBA00023136"/>
    </source>
</evidence>
<feature type="transmembrane region" description="Helical" evidence="9">
    <location>
        <begin position="146"/>
        <end position="165"/>
    </location>
</feature>
<evidence type="ECO:0000256" key="6">
    <source>
        <dbReference type="ARBA" id="ARBA00022989"/>
    </source>
</evidence>